<name>A0A812Y444_9DINO</name>
<dbReference type="PANTHER" id="PTHR36492">
    <property type="match status" value="1"/>
</dbReference>
<dbReference type="InterPro" id="IPR004843">
    <property type="entry name" value="Calcineurin-like_PHP"/>
</dbReference>
<reference evidence="3" key="1">
    <citation type="submission" date="2021-02" db="EMBL/GenBank/DDBJ databases">
        <authorList>
            <person name="Dougan E. K."/>
            <person name="Rhodes N."/>
            <person name="Thang M."/>
            <person name="Chan C."/>
        </authorList>
    </citation>
    <scope>NUCLEOTIDE SEQUENCE</scope>
</reference>
<accession>A0A812Y444</accession>
<organism evidence="3 4">
    <name type="scientific">Symbiodinium necroappetens</name>
    <dbReference type="NCBI Taxonomy" id="1628268"/>
    <lineage>
        <taxon>Eukaryota</taxon>
        <taxon>Sar</taxon>
        <taxon>Alveolata</taxon>
        <taxon>Dinophyceae</taxon>
        <taxon>Suessiales</taxon>
        <taxon>Symbiodiniaceae</taxon>
        <taxon>Symbiodinium</taxon>
    </lineage>
</organism>
<feature type="compositionally biased region" description="Low complexity" evidence="1">
    <location>
        <begin position="364"/>
        <end position="375"/>
    </location>
</feature>
<feature type="region of interest" description="Disordered" evidence="1">
    <location>
        <begin position="992"/>
        <end position="1055"/>
    </location>
</feature>
<evidence type="ECO:0000313" key="4">
    <source>
        <dbReference type="Proteomes" id="UP000601435"/>
    </source>
</evidence>
<evidence type="ECO:0000256" key="1">
    <source>
        <dbReference type="SAM" id="MobiDB-lite"/>
    </source>
</evidence>
<dbReference type="Proteomes" id="UP000601435">
    <property type="component" value="Unassembled WGS sequence"/>
</dbReference>
<sequence length="1340" mass="147620">MALAKGYPGGPGKSSTWKVVHTRVIIRKTPSTTASIMGFHAQGKTLEGVVQEIAGQPWLRIPHPLPDGRESDGYMLIDGTSVGLGRLLERVQGAPAEPKVKVQNPVPVPKQKSRAKPNLGDLSKWIRYAKAPTSRFEVVVNMVMVRNLPSTQADAVGVVKKGEILDGQPREGWLLLDEKSPLSSEALEQGEGRWILLDGKELGLGQLLRPQIPAPKVTKAFATSVQLSFPTDMSKYDLEVECEIGKSFCTPCSQGKSMLVHGLHPCSDVRLRFVCRDKDGAAGEWEVVETTDVPDWEEADGPCIDLLGNKRGGCQQCSCKCFALEENVVSLNMDVGDARCARCGCNVAAHALWQEKVPPKTNESPSSQKQKPPKQAEAKPVLAPVESSIDKAIALPKETMLRRWRRLDVNPSEAWPRLKKEFSEVVVWSDLHSDMGKNMTHLKQLPICQDTVLLLAGDIASSLEVIETSFRLLQAKFGAIFYVPGNHELWVSKKDGLSSVHKFLAILEICEELGVHTRPAFINSDCAVCPLFSWYKDNLVDGFSRNLADIPFDMQTQWPWDITGRGDTNDAQQPEIADFFLSLNERRIAAAPPAARDALKRAEVVAEEAKQAQLDGKVLPPLPKTKDDDEIFVVTMSHFVPRQECYPGPRRLCGVMGCREIEEQARACGSRCHIFGHSHISCDRQVEGVRYVQHPLGYPNDYHRQGEPKPVWGGCKSRQEAPNLTEEPASKLAKNIVKAILDDIRDCPEKCVERPPGRWSKEDGDNYSSHNIFDRKEEMKLRESMGYDAKKMADMVSDCSNELRSPKSLCVEELWSAPPPVRELEVEASVGHQQASGDFFHVEVMWQKLTLTFRCDFSAFCEERLVEEVGRGNPAKIVVSTSGENALNDDVALSSIESEIAGGLIVMGIDMSKGKSVTVKLVHAASDVPQSLTISVLDTATMLDVRKEAMIRLGETSISNCKVVKRLATGGFQGLADGDRLNAKRELLFLGRDLPDSPSAQETKRPPPKTQKVTANKGTAKKADLPAPEVPAAQTAKRPPKSEPSGERLGRDQPPREMHLKITSLLDPDQQLEMAVASDFLVRELKELIVAELGHGDPSKILLSSTGDDVLRDERPLGTYEREVSGGLVLIGMDLKRPQESKPKEIKVKLVHATQAEQSLVLLVPEKSTILQLRKEVMQRVGEKSLANAKIVHRSGGGFVSFPDTEKLEGPRELLFLGCSLPSPTSAETKELSLKQLLMLLEDIHDAVEKEPFQKNVLRMKAEFHSDMGKAKALLGPVFAAACADPLRKQGIALSKKGFDAMFAQIWQHRGQPGIVAATAEIEGLLGLRPGQWFGIDQAK</sequence>
<dbReference type="Gene3D" id="3.60.21.10">
    <property type="match status" value="1"/>
</dbReference>
<dbReference type="EMBL" id="CAJNJA010040475">
    <property type="protein sequence ID" value="CAE7766350.1"/>
    <property type="molecule type" value="Genomic_DNA"/>
</dbReference>
<dbReference type="Pfam" id="PF00149">
    <property type="entry name" value="Metallophos"/>
    <property type="match status" value="1"/>
</dbReference>
<dbReference type="InterPro" id="IPR029052">
    <property type="entry name" value="Metallo-depent_PP-like"/>
</dbReference>
<keyword evidence="4" id="KW-1185">Reference proteome</keyword>
<proteinExistence type="predicted"/>
<feature type="compositionally biased region" description="Basic and acidic residues" evidence="1">
    <location>
        <begin position="1040"/>
        <end position="1055"/>
    </location>
</feature>
<dbReference type="OrthoDB" id="550558at2759"/>
<evidence type="ECO:0000259" key="2">
    <source>
        <dbReference type="Pfam" id="PF00149"/>
    </source>
</evidence>
<protein>
    <recommendedName>
        <fullName evidence="2">Calcineurin-like phosphoesterase domain-containing protein</fullName>
    </recommendedName>
</protein>
<comment type="caution">
    <text evidence="3">The sequence shown here is derived from an EMBL/GenBank/DDBJ whole genome shotgun (WGS) entry which is preliminary data.</text>
</comment>
<feature type="region of interest" description="Disordered" evidence="1">
    <location>
        <begin position="356"/>
        <end position="381"/>
    </location>
</feature>
<gene>
    <name evidence="3" type="ORF">SNEC2469_LOCUS22353</name>
</gene>
<feature type="domain" description="Calcineurin-like phosphoesterase" evidence="2">
    <location>
        <begin position="425"/>
        <end position="501"/>
    </location>
</feature>
<evidence type="ECO:0000313" key="3">
    <source>
        <dbReference type="EMBL" id="CAE7766350.1"/>
    </source>
</evidence>
<dbReference type="PANTHER" id="PTHR36492:SF2">
    <property type="entry name" value="[ACYL-CARRIER-PROTEIN] PHOSPHODIESTERASE PPTH"/>
    <property type="match status" value="1"/>
</dbReference>
<dbReference type="SUPFAM" id="SSF56300">
    <property type="entry name" value="Metallo-dependent phosphatases"/>
    <property type="match status" value="1"/>
</dbReference>
<dbReference type="GO" id="GO:0016787">
    <property type="term" value="F:hydrolase activity"/>
    <property type="evidence" value="ECO:0007669"/>
    <property type="project" value="InterPro"/>
</dbReference>
<dbReference type="InterPro" id="IPR052963">
    <property type="entry name" value="Pantetheine_PDE"/>
</dbReference>